<accession>A0A9D4V482</accession>
<dbReference type="PANTHER" id="PTHR15641:SF1">
    <property type="entry name" value="ELONGATOR COMPLEX PROTEIN 5"/>
    <property type="match status" value="1"/>
</dbReference>
<comment type="pathway">
    <text evidence="3">tRNA modification; 5-methoxycarbonylmethyl-2-thiouridine-tRNA biosynthesis.</text>
</comment>
<evidence type="ECO:0000256" key="7">
    <source>
        <dbReference type="ARBA" id="ARBA00022528"/>
    </source>
</evidence>
<dbReference type="Pfam" id="PF10483">
    <property type="entry name" value="Elong_Iki1"/>
    <property type="match status" value="1"/>
</dbReference>
<keyword evidence="9" id="KW-0539">Nucleus</keyword>
<evidence type="ECO:0000256" key="2">
    <source>
        <dbReference type="ARBA" id="ARBA00004496"/>
    </source>
</evidence>
<organism evidence="11 12">
    <name type="scientific">Adiantum capillus-veneris</name>
    <name type="common">Maidenhair fern</name>
    <dbReference type="NCBI Taxonomy" id="13818"/>
    <lineage>
        <taxon>Eukaryota</taxon>
        <taxon>Viridiplantae</taxon>
        <taxon>Streptophyta</taxon>
        <taxon>Embryophyta</taxon>
        <taxon>Tracheophyta</taxon>
        <taxon>Polypodiopsida</taxon>
        <taxon>Polypodiidae</taxon>
        <taxon>Polypodiales</taxon>
        <taxon>Pteridineae</taxon>
        <taxon>Pteridaceae</taxon>
        <taxon>Vittarioideae</taxon>
        <taxon>Adiantum</taxon>
    </lineage>
</organism>
<keyword evidence="7" id="KW-0150">Chloroplast</keyword>
<keyword evidence="8" id="KW-0819">tRNA processing</keyword>
<dbReference type="GO" id="GO:0005634">
    <property type="term" value="C:nucleus"/>
    <property type="evidence" value="ECO:0007669"/>
    <property type="project" value="UniProtKB-SubCell"/>
</dbReference>
<dbReference type="Gene3D" id="3.40.50.300">
    <property type="entry name" value="P-loop containing nucleotide triphosphate hydrolases"/>
    <property type="match status" value="1"/>
</dbReference>
<dbReference type="CDD" id="cd19496">
    <property type="entry name" value="Elp5"/>
    <property type="match status" value="1"/>
</dbReference>
<evidence type="ECO:0000256" key="9">
    <source>
        <dbReference type="ARBA" id="ARBA00023242"/>
    </source>
</evidence>
<dbReference type="GO" id="GO:0000049">
    <property type="term" value="F:tRNA binding"/>
    <property type="evidence" value="ECO:0007669"/>
    <property type="project" value="TreeGrafter"/>
</dbReference>
<comment type="caution">
    <text evidence="11">The sequence shown here is derived from an EMBL/GenBank/DDBJ whole genome shotgun (WGS) entry which is preliminary data.</text>
</comment>
<proteinExistence type="inferred from homology"/>
<comment type="similarity">
    <text evidence="4">Belongs to the ELP5 family.</text>
</comment>
<dbReference type="AlphaFoldDB" id="A0A9D4V482"/>
<feature type="compositionally biased region" description="Acidic residues" evidence="10">
    <location>
        <begin position="354"/>
        <end position="369"/>
    </location>
</feature>
<keyword evidence="7" id="KW-0934">Plastid</keyword>
<name>A0A9D4V482_ADICA</name>
<protein>
    <recommendedName>
        <fullName evidence="5">Elongator complex protein 5</fullName>
    </recommendedName>
</protein>
<evidence type="ECO:0000313" key="11">
    <source>
        <dbReference type="EMBL" id="KAI5079456.1"/>
    </source>
</evidence>
<evidence type="ECO:0000256" key="6">
    <source>
        <dbReference type="ARBA" id="ARBA00022490"/>
    </source>
</evidence>
<dbReference type="GO" id="GO:0033588">
    <property type="term" value="C:elongator holoenzyme complex"/>
    <property type="evidence" value="ECO:0007669"/>
    <property type="project" value="InterPro"/>
</dbReference>
<dbReference type="InterPro" id="IPR019519">
    <property type="entry name" value="Elp5"/>
</dbReference>
<sequence>MVESVSRSVREGVLPGEFAPALMLHNRSSSPHSARALLLHLLASLSSSVAAGTAQPGCIVMVAADRGPEFYRSFQAFKEEQLLRFHFVDCFVDPLGWRKLLSNHQLLEDVNENSPYYPVCHDLRNLDALLSHILQSGMSGKSEALRFSVVIDSVSSLLAHNSADSVAKFLNNLRSNGKVSSLIWMLHSDLHDAKTIKSLEYISSMNIFMEQLGTAVIRKTDGSHTASNKLFSEGMLKVRQKRRNGRVRERIEKFEVDGLSISISNKTEGVEAGKVSIPQVQFRLQLSDKERQERAKVVLPFEHQGNGQESFIYNGRLDAMATPQGLDMAKNELQKLTLEEKKSGQVEYLRDSDDERPDSDEDPDDDLDI</sequence>
<comment type="subcellular location">
    <subcellularLocation>
        <location evidence="2">Cytoplasm</location>
    </subcellularLocation>
    <subcellularLocation>
        <location evidence="1">Nucleus</location>
    </subcellularLocation>
</comment>
<dbReference type="GO" id="GO:0002098">
    <property type="term" value="P:tRNA wobble uridine modification"/>
    <property type="evidence" value="ECO:0007669"/>
    <property type="project" value="InterPro"/>
</dbReference>
<evidence type="ECO:0000256" key="8">
    <source>
        <dbReference type="ARBA" id="ARBA00022694"/>
    </source>
</evidence>
<evidence type="ECO:0000256" key="1">
    <source>
        <dbReference type="ARBA" id="ARBA00004123"/>
    </source>
</evidence>
<evidence type="ECO:0000256" key="4">
    <source>
        <dbReference type="ARBA" id="ARBA00009567"/>
    </source>
</evidence>
<dbReference type="Proteomes" id="UP000886520">
    <property type="component" value="Chromosome 5"/>
</dbReference>
<evidence type="ECO:0000313" key="12">
    <source>
        <dbReference type="Proteomes" id="UP000886520"/>
    </source>
</evidence>
<gene>
    <name evidence="11" type="ORF">GOP47_0004935</name>
</gene>
<evidence type="ECO:0000256" key="5">
    <source>
        <dbReference type="ARBA" id="ARBA00020264"/>
    </source>
</evidence>
<dbReference type="EMBL" id="JABFUD020000005">
    <property type="protein sequence ID" value="KAI5079456.1"/>
    <property type="molecule type" value="Genomic_DNA"/>
</dbReference>
<dbReference type="OrthoDB" id="166907at2759"/>
<keyword evidence="12" id="KW-1185">Reference proteome</keyword>
<dbReference type="InterPro" id="IPR027417">
    <property type="entry name" value="P-loop_NTPase"/>
</dbReference>
<dbReference type="PANTHER" id="PTHR15641">
    <property type="entry name" value="ELONGATOR COMPLEX PROTEIN 5"/>
    <property type="match status" value="1"/>
</dbReference>
<feature type="compositionally biased region" description="Basic and acidic residues" evidence="10">
    <location>
        <begin position="340"/>
        <end position="353"/>
    </location>
</feature>
<keyword evidence="6" id="KW-0963">Cytoplasm</keyword>
<evidence type="ECO:0000256" key="10">
    <source>
        <dbReference type="SAM" id="MobiDB-lite"/>
    </source>
</evidence>
<feature type="region of interest" description="Disordered" evidence="10">
    <location>
        <begin position="340"/>
        <end position="369"/>
    </location>
</feature>
<reference evidence="11 12" key="1">
    <citation type="submission" date="2021-01" db="EMBL/GenBank/DDBJ databases">
        <title>Adiantum capillus-veneris genome.</title>
        <authorList>
            <person name="Fang Y."/>
            <person name="Liao Q."/>
        </authorList>
    </citation>
    <scope>NUCLEOTIDE SEQUENCE [LARGE SCALE GENOMIC DNA]</scope>
    <source>
        <strain evidence="11">H3</strain>
        <tissue evidence="11">Leaf</tissue>
    </source>
</reference>
<evidence type="ECO:0000256" key="3">
    <source>
        <dbReference type="ARBA" id="ARBA00005043"/>
    </source>
</evidence>
<dbReference type="GO" id="GO:0005829">
    <property type="term" value="C:cytosol"/>
    <property type="evidence" value="ECO:0007669"/>
    <property type="project" value="TreeGrafter"/>
</dbReference>